<protein>
    <submittedName>
        <fullName evidence="9">Inner-membrane translocator</fullName>
    </submittedName>
</protein>
<feature type="transmembrane region" description="Helical" evidence="8">
    <location>
        <begin position="134"/>
        <end position="154"/>
    </location>
</feature>
<comment type="caution">
    <text evidence="9">The sequence shown here is derived from an EMBL/GenBank/DDBJ whole genome shotgun (WGS) entry which is preliminary data.</text>
</comment>
<dbReference type="GO" id="GO:0022857">
    <property type="term" value="F:transmembrane transporter activity"/>
    <property type="evidence" value="ECO:0007669"/>
    <property type="project" value="InterPro"/>
</dbReference>
<evidence type="ECO:0000256" key="6">
    <source>
        <dbReference type="ARBA" id="ARBA00022989"/>
    </source>
</evidence>
<feature type="transmembrane region" description="Helical" evidence="8">
    <location>
        <begin position="217"/>
        <end position="237"/>
    </location>
</feature>
<dbReference type="PANTHER" id="PTHR32196">
    <property type="entry name" value="ABC TRANSPORTER PERMEASE PROTEIN YPHD-RELATED-RELATED"/>
    <property type="match status" value="1"/>
</dbReference>
<keyword evidence="2" id="KW-0813">Transport</keyword>
<comment type="subcellular location">
    <subcellularLocation>
        <location evidence="1">Cell membrane</location>
        <topology evidence="1">Multi-pass membrane protein</topology>
    </subcellularLocation>
</comment>
<dbReference type="RefSeq" id="WP_005266165.1">
    <property type="nucleotide sequence ID" value="NZ_ANPE02000020.1"/>
</dbReference>
<evidence type="ECO:0000313" key="10">
    <source>
        <dbReference type="Proteomes" id="UP000010729"/>
    </source>
</evidence>
<dbReference type="InterPro" id="IPR001851">
    <property type="entry name" value="ABC_transp_permease"/>
</dbReference>
<reference evidence="9 10" key="1">
    <citation type="journal article" date="2013" name="Genome Announc.">
        <title>Draft Genome Sequence of Arthrobacter crystallopoietes Strain BAB-32, Revealing Genes for Bioremediation.</title>
        <authorList>
            <person name="Joshi M.N."/>
            <person name="Pandit A.S."/>
            <person name="Sharma A."/>
            <person name="Pandya R.V."/>
            <person name="Desai S.M."/>
            <person name="Saxena A.K."/>
            <person name="Bagatharia S.B."/>
        </authorList>
    </citation>
    <scope>NUCLEOTIDE SEQUENCE [LARGE SCALE GENOMIC DNA]</scope>
    <source>
        <strain evidence="9 10">BAB-32</strain>
    </source>
</reference>
<keyword evidence="4" id="KW-0997">Cell inner membrane</keyword>
<feature type="transmembrane region" description="Helical" evidence="8">
    <location>
        <begin position="101"/>
        <end position="122"/>
    </location>
</feature>
<feature type="transmembrane region" description="Helical" evidence="8">
    <location>
        <begin position="243"/>
        <end position="264"/>
    </location>
</feature>
<feature type="transmembrane region" description="Helical" evidence="8">
    <location>
        <begin position="301"/>
        <end position="320"/>
    </location>
</feature>
<keyword evidence="5 8" id="KW-0812">Transmembrane</keyword>
<proteinExistence type="predicted"/>
<evidence type="ECO:0000256" key="8">
    <source>
        <dbReference type="SAM" id="Phobius"/>
    </source>
</evidence>
<feature type="transmembrane region" description="Helical" evidence="8">
    <location>
        <begin position="276"/>
        <end position="295"/>
    </location>
</feature>
<dbReference type="OrthoDB" id="5193077at2"/>
<keyword evidence="7 8" id="KW-0472">Membrane</keyword>
<gene>
    <name evidence="9" type="ORF">D477_000545</name>
</gene>
<organism evidence="9 10">
    <name type="scientific">Arthrobacter crystallopoietes BAB-32</name>
    <dbReference type="NCBI Taxonomy" id="1246476"/>
    <lineage>
        <taxon>Bacteria</taxon>
        <taxon>Bacillati</taxon>
        <taxon>Actinomycetota</taxon>
        <taxon>Actinomycetes</taxon>
        <taxon>Micrococcales</taxon>
        <taxon>Micrococcaceae</taxon>
        <taxon>Crystallibacter</taxon>
    </lineage>
</organism>
<keyword evidence="10" id="KW-1185">Reference proteome</keyword>
<dbReference type="GO" id="GO:0005886">
    <property type="term" value="C:plasma membrane"/>
    <property type="evidence" value="ECO:0007669"/>
    <property type="project" value="UniProtKB-SubCell"/>
</dbReference>
<dbReference type="Pfam" id="PF02653">
    <property type="entry name" value="BPD_transp_2"/>
    <property type="match status" value="1"/>
</dbReference>
<dbReference type="PANTHER" id="PTHR32196:SF21">
    <property type="entry name" value="ABC TRANSPORTER PERMEASE PROTEIN YPHD-RELATED"/>
    <property type="match status" value="1"/>
</dbReference>
<evidence type="ECO:0000256" key="3">
    <source>
        <dbReference type="ARBA" id="ARBA00022475"/>
    </source>
</evidence>
<keyword evidence="3" id="KW-1003">Cell membrane</keyword>
<feature type="transmembrane region" description="Helical" evidence="8">
    <location>
        <begin position="50"/>
        <end position="69"/>
    </location>
</feature>
<accession>N1V485</accession>
<feature type="transmembrane region" description="Helical" evidence="8">
    <location>
        <begin position="166"/>
        <end position="187"/>
    </location>
</feature>
<keyword evidence="6 8" id="KW-1133">Transmembrane helix</keyword>
<sequence length="327" mass="32767">MSASITATVRPVPQVRRLLNDGSTVIAVVTLFVALIAVIFVPRFGTLGNIRALLLSVALTGIAAVGLSLITIVGRIFSLSLASTIALSTIVFAAALPAGPWVALLLATGFGALTGAVQGLIVGKLGTDPIITTIAFAAILLGAGELVTGGLTVSRGGDASVFGTNLFGVLPFQVFVFIIVTAVIAWWHKYTVQGRRLSLIGLNEPAAAVSGLRSWPLVLLAFTLAGTTAGLAGGLLSSQSGQGNLLLGGTFGFDAVTAVVVGGISVNGGSGSPVSAAVGALFVGLLGNVLVLVGFSYETQLVAKGLLVLLAVVLTGIAAASKGGRRR</sequence>
<evidence type="ECO:0000256" key="7">
    <source>
        <dbReference type="ARBA" id="ARBA00023136"/>
    </source>
</evidence>
<evidence type="ECO:0000256" key="5">
    <source>
        <dbReference type="ARBA" id="ARBA00022692"/>
    </source>
</evidence>
<evidence type="ECO:0000256" key="1">
    <source>
        <dbReference type="ARBA" id="ARBA00004651"/>
    </source>
</evidence>
<dbReference type="CDD" id="cd06579">
    <property type="entry name" value="TM_PBP1_transp_AraH_like"/>
    <property type="match status" value="1"/>
</dbReference>
<dbReference type="Proteomes" id="UP000010729">
    <property type="component" value="Unassembled WGS sequence"/>
</dbReference>
<evidence type="ECO:0000256" key="2">
    <source>
        <dbReference type="ARBA" id="ARBA00022448"/>
    </source>
</evidence>
<evidence type="ECO:0000256" key="4">
    <source>
        <dbReference type="ARBA" id="ARBA00022519"/>
    </source>
</evidence>
<feature type="transmembrane region" description="Helical" evidence="8">
    <location>
        <begin position="24"/>
        <end position="44"/>
    </location>
</feature>
<evidence type="ECO:0000313" key="9">
    <source>
        <dbReference type="EMBL" id="EMY36165.1"/>
    </source>
</evidence>
<name>N1V485_9MICC</name>
<dbReference type="EMBL" id="ANPE02000020">
    <property type="protein sequence ID" value="EMY36165.1"/>
    <property type="molecule type" value="Genomic_DNA"/>
</dbReference>
<dbReference type="AlphaFoldDB" id="N1V485"/>